<dbReference type="InterPro" id="IPR002347">
    <property type="entry name" value="SDR_fam"/>
</dbReference>
<dbReference type="GO" id="GO:0016491">
    <property type="term" value="F:oxidoreductase activity"/>
    <property type="evidence" value="ECO:0007669"/>
    <property type="project" value="InterPro"/>
</dbReference>
<dbReference type="PROSITE" id="PS00059">
    <property type="entry name" value="ADH_ZINC"/>
    <property type="match status" value="1"/>
</dbReference>
<accession>A0A6J5PDK5</accession>
<dbReference type="GO" id="GO:0008270">
    <property type="term" value="F:zinc ion binding"/>
    <property type="evidence" value="ECO:0007669"/>
    <property type="project" value="InterPro"/>
</dbReference>
<dbReference type="EMBL" id="LR797099">
    <property type="protein sequence ID" value="CAB4186696.1"/>
    <property type="molecule type" value="Genomic_DNA"/>
</dbReference>
<dbReference type="InterPro" id="IPR036291">
    <property type="entry name" value="NAD(P)-bd_dom_sf"/>
</dbReference>
<reference evidence="2" key="1">
    <citation type="submission" date="2020-04" db="EMBL/GenBank/DDBJ databases">
        <authorList>
            <person name="Chiriac C."/>
            <person name="Salcher M."/>
            <person name="Ghai R."/>
            <person name="Kavagutti S V."/>
        </authorList>
    </citation>
    <scope>NUCLEOTIDE SEQUENCE</scope>
</reference>
<organism evidence="2">
    <name type="scientific">uncultured Caudovirales phage</name>
    <dbReference type="NCBI Taxonomy" id="2100421"/>
    <lineage>
        <taxon>Viruses</taxon>
        <taxon>Duplodnaviria</taxon>
        <taxon>Heunggongvirae</taxon>
        <taxon>Uroviricota</taxon>
        <taxon>Caudoviricetes</taxon>
        <taxon>Peduoviridae</taxon>
        <taxon>Maltschvirus</taxon>
        <taxon>Maltschvirus maltsch</taxon>
    </lineage>
</organism>
<dbReference type="EMBL" id="LR796758">
    <property type="protein sequence ID" value="CAB4164106.1"/>
    <property type="molecule type" value="Genomic_DNA"/>
</dbReference>
<sequence length="181" mass="20277">MKIAITGHTAGIGKALAQEYLLNGHEIVGLSRREGNNIRNLPKICNQIDPCDMFINNAQAGYAQTELLFEMSKRWINTKKHIIVISTMMTQDPISVLPGLDMLAYHQQKITLEEMVKQLRYQHLGVYITIVRPGYIATQPGQMVPPAANVDNWAKTLMAIFEIALQNKLSIPDISLGPDHK</sequence>
<dbReference type="EMBL" id="LR796776">
    <property type="protein sequence ID" value="CAB4165654.1"/>
    <property type="molecule type" value="Genomic_DNA"/>
</dbReference>
<dbReference type="SUPFAM" id="SSF51735">
    <property type="entry name" value="NAD(P)-binding Rossmann-fold domains"/>
    <property type="match status" value="1"/>
</dbReference>
<name>A0A6J5PDK5_9CAUD</name>
<evidence type="ECO:0000313" key="3">
    <source>
        <dbReference type="EMBL" id="CAB4186696.1"/>
    </source>
</evidence>
<gene>
    <name evidence="3" type="ORF">UFOVP1146_42</name>
    <name evidence="4" type="ORF">UFOVP1638_103</name>
    <name evidence="1" type="ORF">UFOVP812_375</name>
    <name evidence="2" type="ORF">UFOVP818_190</name>
</gene>
<dbReference type="Gene3D" id="3.40.50.720">
    <property type="entry name" value="NAD(P)-binding Rossmann-like Domain"/>
    <property type="match status" value="2"/>
</dbReference>
<evidence type="ECO:0000313" key="4">
    <source>
        <dbReference type="EMBL" id="CAB4220960.1"/>
    </source>
</evidence>
<dbReference type="InterPro" id="IPR002328">
    <property type="entry name" value="ADH_Zn_CS"/>
</dbReference>
<dbReference type="PRINTS" id="PR00081">
    <property type="entry name" value="GDHRDH"/>
</dbReference>
<evidence type="ECO:0000313" key="1">
    <source>
        <dbReference type="EMBL" id="CAB4164106.1"/>
    </source>
</evidence>
<dbReference type="EMBL" id="LR797502">
    <property type="protein sequence ID" value="CAB4220960.1"/>
    <property type="molecule type" value="Genomic_DNA"/>
</dbReference>
<proteinExistence type="predicted"/>
<evidence type="ECO:0000313" key="2">
    <source>
        <dbReference type="EMBL" id="CAB4165654.1"/>
    </source>
</evidence>
<protein>
    <submittedName>
        <fullName evidence="2">Uncharacterized protein</fullName>
    </submittedName>
</protein>